<keyword evidence="2" id="KW-0456">Lyase</keyword>
<name>A0AAT9JYR1_SYNEL</name>
<accession>A0AAT9JYR1</accession>
<protein>
    <submittedName>
        <fullName evidence="2">CDP-glucose 4,6-dehydratase</fullName>
        <ecNumber evidence="2">4.2.1.45</ecNumber>
    </submittedName>
</protein>
<dbReference type="InterPro" id="IPR016040">
    <property type="entry name" value="NAD(P)-bd_dom"/>
</dbReference>
<reference evidence="2" key="1">
    <citation type="submission" date="2024-01" db="EMBL/GenBank/DDBJ databases">
        <title>Synechococcus elongatus PCC 11802, a close yet different native of Synechococcus elongatus PCC 11801.</title>
        <authorList>
            <person name="Jaiswal D."/>
            <person name="Sengupta A."/>
            <person name="Sengupta S."/>
            <person name="Pakrasi H.B."/>
            <person name="Wangikar P."/>
        </authorList>
    </citation>
    <scope>NUCLEOTIDE SEQUENCE</scope>
    <source>
        <strain evidence="2">PCC 11802</strain>
    </source>
</reference>
<dbReference type="EC" id="4.2.1.45" evidence="2"/>
<dbReference type="Pfam" id="PF16363">
    <property type="entry name" value="GDP_Man_Dehyd"/>
    <property type="match status" value="1"/>
</dbReference>
<dbReference type="SUPFAM" id="SSF51735">
    <property type="entry name" value="NAD(P)-binding Rossmann-fold domains"/>
    <property type="match status" value="1"/>
</dbReference>
<dbReference type="InterPro" id="IPR036291">
    <property type="entry name" value="NAD(P)-bd_dom_sf"/>
</dbReference>
<gene>
    <name evidence="2" type="primary">rfbG</name>
    <name evidence="2" type="ORF">EKO22_10460</name>
</gene>
<organism evidence="2">
    <name type="scientific">Synechococcus elongatus PCC 11802</name>
    <dbReference type="NCBI Taxonomy" id="2283154"/>
    <lineage>
        <taxon>Bacteria</taxon>
        <taxon>Bacillati</taxon>
        <taxon>Cyanobacteriota</taxon>
        <taxon>Cyanophyceae</taxon>
        <taxon>Synechococcales</taxon>
        <taxon>Synechococcaceae</taxon>
        <taxon>Synechococcus</taxon>
    </lineage>
</organism>
<evidence type="ECO:0000313" key="2">
    <source>
        <dbReference type="EMBL" id="QFZ92698.2"/>
    </source>
</evidence>
<dbReference type="Gene3D" id="3.90.25.10">
    <property type="entry name" value="UDP-galactose 4-epimerase, domain 1"/>
    <property type="match status" value="1"/>
</dbReference>
<proteinExistence type="predicted"/>
<dbReference type="EMBL" id="CP034671">
    <property type="protein sequence ID" value="QFZ92698.2"/>
    <property type="molecule type" value="Genomic_DNA"/>
</dbReference>
<dbReference type="NCBIfam" id="TIGR02622">
    <property type="entry name" value="CDP_4_6_dhtase"/>
    <property type="match status" value="1"/>
</dbReference>
<dbReference type="Gene3D" id="3.40.50.720">
    <property type="entry name" value="NAD(P)-binding Rossmann-like Domain"/>
    <property type="match status" value="1"/>
</dbReference>
<dbReference type="RefSeq" id="WP_208678362.1">
    <property type="nucleotide sequence ID" value="NZ_CP034671.2"/>
</dbReference>
<feature type="domain" description="NAD(P)-binding" evidence="1">
    <location>
        <begin position="24"/>
        <end position="354"/>
    </location>
</feature>
<sequence>MAAVESPLESVEISLPFWQGRRVLLTGHTGFKGAWLTLWLLKAGADVWGYALSPSSNNALFTDLGLDQGHNPVGHGSFHHQLADLQDGETLCACVQAAQPEIVIHLAAQPLVRQSYVDPLGTWQTNVLGSLQLLEALKSLQHPCAVVMVTTDKVYENREWVYGYRESDRLGGHDPYSASKAAMELAVASWRSSFCGNAAHQTPYLAIATARAGNVIGGGDWAADRLVPDAMRALSDKQVIPVRNPKATRPWQHVLEPLGGYLLLAQRLYEQQQETFGAPNHYAQSFNFGPALESNRPVQELIQAILVHWPGEWVDRSEATAPHEAGLLHLVSDKAQRLLGWRSLWDFETTVKRTVSWYRQVALGRSSLDCCLEDLAAYVMAMTGHVA</sequence>
<evidence type="ECO:0000259" key="1">
    <source>
        <dbReference type="Pfam" id="PF16363"/>
    </source>
</evidence>
<dbReference type="InterPro" id="IPR013445">
    <property type="entry name" value="CDP_4_6_deHydtase"/>
</dbReference>
<dbReference type="PANTHER" id="PTHR43000">
    <property type="entry name" value="DTDP-D-GLUCOSE 4,6-DEHYDRATASE-RELATED"/>
    <property type="match status" value="1"/>
</dbReference>
<dbReference type="GO" id="GO:0047733">
    <property type="term" value="F:CDP-glucose 4,6-dehydratase activity"/>
    <property type="evidence" value="ECO:0007669"/>
    <property type="project" value="UniProtKB-EC"/>
</dbReference>
<dbReference type="AlphaFoldDB" id="A0AAT9JYR1"/>